<comment type="similarity">
    <text evidence="2">Belongs to the TonB family.</text>
</comment>
<gene>
    <name evidence="13" type="ORF">Y958_01855</name>
</gene>
<evidence type="ECO:0000256" key="2">
    <source>
        <dbReference type="ARBA" id="ARBA00006555"/>
    </source>
</evidence>
<keyword evidence="9" id="KW-0472">Membrane</keyword>
<accession>A0A248JLU3</accession>
<dbReference type="InterPro" id="IPR037682">
    <property type="entry name" value="TonB_C"/>
</dbReference>
<feature type="region of interest" description="Disordered" evidence="10">
    <location>
        <begin position="35"/>
        <end position="65"/>
    </location>
</feature>
<keyword evidence="3" id="KW-0813">Transport</keyword>
<evidence type="ECO:0000256" key="6">
    <source>
        <dbReference type="ARBA" id="ARBA00022692"/>
    </source>
</evidence>
<evidence type="ECO:0000256" key="10">
    <source>
        <dbReference type="SAM" id="MobiDB-lite"/>
    </source>
</evidence>
<dbReference type="AlphaFoldDB" id="A0A248JLU3"/>
<keyword evidence="6" id="KW-0812">Transmembrane</keyword>
<dbReference type="GO" id="GO:0015031">
    <property type="term" value="P:protein transport"/>
    <property type="evidence" value="ECO:0007669"/>
    <property type="project" value="UniProtKB-KW"/>
</dbReference>
<evidence type="ECO:0000256" key="3">
    <source>
        <dbReference type="ARBA" id="ARBA00022448"/>
    </source>
</evidence>
<dbReference type="SUPFAM" id="SSF74653">
    <property type="entry name" value="TolA/TonB C-terminal domain"/>
    <property type="match status" value="2"/>
</dbReference>
<evidence type="ECO:0000256" key="4">
    <source>
        <dbReference type="ARBA" id="ARBA00022475"/>
    </source>
</evidence>
<evidence type="ECO:0000256" key="9">
    <source>
        <dbReference type="ARBA" id="ARBA00023136"/>
    </source>
</evidence>
<keyword evidence="7" id="KW-0653">Protein transport</keyword>
<protein>
    <recommendedName>
        <fullName evidence="12">TonB C-terminal domain-containing protein</fullName>
    </recommendedName>
</protein>
<dbReference type="InterPro" id="IPR051045">
    <property type="entry name" value="TonB-dependent_transducer"/>
</dbReference>
<dbReference type="NCBIfam" id="TIGR01352">
    <property type="entry name" value="tonB_Cterm"/>
    <property type="match status" value="2"/>
</dbReference>
<dbReference type="Proteomes" id="UP000197153">
    <property type="component" value="Chromosome 1"/>
</dbReference>
<reference evidence="13 14" key="1">
    <citation type="submission" date="2017-06" db="EMBL/GenBank/DDBJ databases">
        <title>Complete genome sequence of Nitrospirillum amazonense strain CBAmC, an endophytic nitrogen-fixing and plant growth-promoting bacterium, isolated from sugarcane.</title>
        <authorList>
            <person name="Schwab S."/>
            <person name="dos Santos Teixeira K.R."/>
            <person name="Simoes Araujo J.L."/>
            <person name="Soares Vidal M."/>
            <person name="Borges de Freitas H.R."/>
            <person name="Rivello Crivelaro A.L."/>
            <person name="Bueno de Camargo Nunes A."/>
            <person name="dos Santos C.M."/>
            <person name="Palmeira da Silva Rosa D."/>
            <person name="da Silva Padilha D."/>
            <person name="da Silva E."/>
            <person name="Araujo Terra L."/>
            <person name="Soares Mendes V."/>
            <person name="Farinelli L."/>
            <person name="Magalhaes Cruz L."/>
            <person name="Baldani J.I."/>
        </authorList>
    </citation>
    <scope>NUCLEOTIDE SEQUENCE [LARGE SCALE GENOMIC DNA]</scope>
    <source>
        <strain evidence="13 14">CBAmC</strain>
    </source>
</reference>
<dbReference type="PANTHER" id="PTHR33446">
    <property type="entry name" value="PROTEIN TONB-RELATED"/>
    <property type="match status" value="1"/>
</dbReference>
<dbReference type="GO" id="GO:0098797">
    <property type="term" value="C:plasma membrane protein complex"/>
    <property type="evidence" value="ECO:0007669"/>
    <property type="project" value="TreeGrafter"/>
</dbReference>
<evidence type="ECO:0000256" key="7">
    <source>
        <dbReference type="ARBA" id="ARBA00022927"/>
    </source>
</evidence>
<keyword evidence="4" id="KW-1003">Cell membrane</keyword>
<keyword evidence="5" id="KW-0997">Cell inner membrane</keyword>
<keyword evidence="8" id="KW-1133">Transmembrane helix</keyword>
<dbReference type="GO" id="GO:0055085">
    <property type="term" value="P:transmembrane transport"/>
    <property type="evidence" value="ECO:0007669"/>
    <property type="project" value="InterPro"/>
</dbReference>
<dbReference type="GO" id="GO:0031992">
    <property type="term" value="F:energy transducer activity"/>
    <property type="evidence" value="ECO:0007669"/>
    <property type="project" value="TreeGrafter"/>
</dbReference>
<feature type="signal peptide" evidence="11">
    <location>
        <begin position="1"/>
        <end position="34"/>
    </location>
</feature>
<proteinExistence type="inferred from homology"/>
<evidence type="ECO:0000256" key="1">
    <source>
        <dbReference type="ARBA" id="ARBA00004383"/>
    </source>
</evidence>
<evidence type="ECO:0000256" key="5">
    <source>
        <dbReference type="ARBA" id="ARBA00022519"/>
    </source>
</evidence>
<keyword evidence="14" id="KW-1185">Reference proteome</keyword>
<evidence type="ECO:0000256" key="11">
    <source>
        <dbReference type="SAM" id="SignalP"/>
    </source>
</evidence>
<dbReference type="PANTHER" id="PTHR33446:SF2">
    <property type="entry name" value="PROTEIN TONB"/>
    <property type="match status" value="1"/>
</dbReference>
<dbReference type="InterPro" id="IPR006260">
    <property type="entry name" value="TonB/TolA_C"/>
</dbReference>
<keyword evidence="11" id="KW-0732">Signal</keyword>
<dbReference type="Gene3D" id="3.30.1150.10">
    <property type="match status" value="2"/>
</dbReference>
<evidence type="ECO:0000256" key="8">
    <source>
        <dbReference type="ARBA" id="ARBA00022989"/>
    </source>
</evidence>
<dbReference type="EMBL" id="CP022110">
    <property type="protein sequence ID" value="ASG19703.1"/>
    <property type="molecule type" value="Genomic_DNA"/>
</dbReference>
<comment type="subcellular location">
    <subcellularLocation>
        <location evidence="1">Cell inner membrane</location>
        <topology evidence="1">Single-pass membrane protein</topology>
        <orientation evidence="1">Periplasmic side</orientation>
    </subcellularLocation>
</comment>
<evidence type="ECO:0000259" key="12">
    <source>
        <dbReference type="PROSITE" id="PS52015"/>
    </source>
</evidence>
<sequence length="294" mass="31018">MRETGETRLTIQDRRCRRLPAILCLILAPIAAGAADQPTPPDATKPRLDVASFKPPEYPPESVQAGEEGRVGISVLCGVDGVVSDPQVVEPSGFARLDNAVLAVVPGLRCFPGHDTQTGEVVTGRARFRYTFKLREPPPPPSHQTTLQLDREETLALMAEARAANPDIAIPAATDPEGYSAAWSMTLEARFSPGAFQPPAYPADALAGRETGTVTAAFLCGRDGTVQRARLIRSSGSARLDDALLRAFPTGAACQPAHAPKNGPAVTSWGMMAYLFAPPEMASADKAALPPGGN</sequence>
<dbReference type="PROSITE" id="PS52015">
    <property type="entry name" value="TONB_CTD"/>
    <property type="match status" value="2"/>
</dbReference>
<evidence type="ECO:0000313" key="14">
    <source>
        <dbReference type="Proteomes" id="UP000197153"/>
    </source>
</evidence>
<organism evidence="13 14">
    <name type="scientific">Nitrospirillum viridazoti CBAmc</name>
    <dbReference type="NCBI Taxonomy" id="1441467"/>
    <lineage>
        <taxon>Bacteria</taxon>
        <taxon>Pseudomonadati</taxon>
        <taxon>Pseudomonadota</taxon>
        <taxon>Alphaproteobacteria</taxon>
        <taxon>Rhodospirillales</taxon>
        <taxon>Azospirillaceae</taxon>
        <taxon>Nitrospirillum</taxon>
        <taxon>Nitrospirillum viridazoti</taxon>
    </lineage>
</organism>
<name>A0A248JLU3_9PROT</name>
<dbReference type="KEGG" id="nao:Y958_01855"/>
<feature type="chain" id="PRO_5012535185" description="TonB C-terminal domain-containing protein" evidence="11">
    <location>
        <begin position="35"/>
        <end position="294"/>
    </location>
</feature>
<feature type="domain" description="TonB C-terminal" evidence="12">
    <location>
        <begin position="186"/>
        <end position="285"/>
    </location>
</feature>
<dbReference type="Pfam" id="PF03544">
    <property type="entry name" value="TonB_C"/>
    <property type="match status" value="2"/>
</dbReference>
<evidence type="ECO:0000313" key="13">
    <source>
        <dbReference type="EMBL" id="ASG19703.1"/>
    </source>
</evidence>
<feature type="domain" description="TonB C-terminal" evidence="12">
    <location>
        <begin position="43"/>
        <end position="141"/>
    </location>
</feature>